<organism evidence="3 4">
    <name type="scientific">Rhododendron williamsianum</name>
    <dbReference type="NCBI Taxonomy" id="262921"/>
    <lineage>
        <taxon>Eukaryota</taxon>
        <taxon>Viridiplantae</taxon>
        <taxon>Streptophyta</taxon>
        <taxon>Embryophyta</taxon>
        <taxon>Tracheophyta</taxon>
        <taxon>Spermatophyta</taxon>
        <taxon>Magnoliopsida</taxon>
        <taxon>eudicotyledons</taxon>
        <taxon>Gunneridae</taxon>
        <taxon>Pentapetalae</taxon>
        <taxon>asterids</taxon>
        <taxon>Ericales</taxon>
        <taxon>Ericaceae</taxon>
        <taxon>Ericoideae</taxon>
        <taxon>Rhodoreae</taxon>
        <taxon>Rhododendron</taxon>
    </lineage>
</organism>
<dbReference type="PANTHER" id="PTHR46033:SF8">
    <property type="entry name" value="PROTEIN MAINTENANCE OF MERISTEMS-LIKE"/>
    <property type="match status" value="1"/>
</dbReference>
<evidence type="ECO:0000313" key="3">
    <source>
        <dbReference type="EMBL" id="KAE9449782.1"/>
    </source>
</evidence>
<dbReference type="AlphaFoldDB" id="A0A6A4KX02"/>
<feature type="region of interest" description="Disordered" evidence="1">
    <location>
        <begin position="291"/>
        <end position="317"/>
    </location>
</feature>
<dbReference type="Pfam" id="PF10536">
    <property type="entry name" value="PMD"/>
    <property type="match status" value="1"/>
</dbReference>
<keyword evidence="4" id="KW-1185">Reference proteome</keyword>
<feature type="domain" description="Aminotransferase-like plant mobile" evidence="2">
    <location>
        <begin position="5"/>
        <end position="119"/>
    </location>
</feature>
<reference evidence="3 4" key="1">
    <citation type="journal article" date="2019" name="Genome Biol. Evol.">
        <title>The Rhododendron genome and chromosomal organization provide insight into shared whole-genome duplications across the heath family (Ericaceae).</title>
        <authorList>
            <person name="Soza V.L."/>
            <person name="Lindsley D."/>
            <person name="Waalkes A."/>
            <person name="Ramage E."/>
            <person name="Patwardhan R.P."/>
            <person name="Burton J.N."/>
            <person name="Adey A."/>
            <person name="Kumar A."/>
            <person name="Qiu R."/>
            <person name="Shendure J."/>
            <person name="Hall B."/>
        </authorList>
    </citation>
    <scope>NUCLEOTIDE SEQUENCE [LARGE SCALE GENOMIC DNA]</scope>
    <source>
        <strain evidence="3">RSF 1966-606</strain>
    </source>
</reference>
<accession>A0A6A4KX02</accession>
<dbReference type="InterPro" id="IPR044824">
    <property type="entry name" value="MAIN-like"/>
</dbReference>
<evidence type="ECO:0000259" key="2">
    <source>
        <dbReference type="Pfam" id="PF10536"/>
    </source>
</evidence>
<evidence type="ECO:0000313" key="4">
    <source>
        <dbReference type="Proteomes" id="UP000428333"/>
    </source>
</evidence>
<dbReference type="PANTHER" id="PTHR46033">
    <property type="entry name" value="PROTEIN MAIN-LIKE 2"/>
    <property type="match status" value="1"/>
</dbReference>
<dbReference type="GO" id="GO:0010073">
    <property type="term" value="P:meristem maintenance"/>
    <property type="evidence" value="ECO:0007669"/>
    <property type="project" value="InterPro"/>
</dbReference>
<protein>
    <recommendedName>
        <fullName evidence="2">Aminotransferase-like plant mobile domain-containing protein</fullName>
    </recommendedName>
</protein>
<proteinExistence type="predicted"/>
<name>A0A6A4KX02_9ERIC</name>
<dbReference type="Proteomes" id="UP000428333">
    <property type="component" value="Linkage Group LG11"/>
</dbReference>
<feature type="compositionally biased region" description="Acidic residues" evidence="1">
    <location>
        <begin position="291"/>
        <end position="306"/>
    </location>
</feature>
<dbReference type="InterPro" id="IPR019557">
    <property type="entry name" value="AminoTfrase-like_pln_mobile"/>
</dbReference>
<evidence type="ECO:0000256" key="1">
    <source>
        <dbReference type="SAM" id="MobiDB-lite"/>
    </source>
</evidence>
<feature type="non-terminal residue" evidence="3">
    <location>
        <position position="1"/>
    </location>
</feature>
<dbReference type="EMBL" id="QEFC01003121">
    <property type="protein sequence ID" value="KAE9449782.1"/>
    <property type="molecule type" value="Genomic_DNA"/>
</dbReference>
<gene>
    <name evidence="3" type="ORF">C3L33_18327</name>
</gene>
<sequence>MSGFKVSLKWLCDNFDGKVKEGDDEVTVLRKARGYILQLIGGIVLPDQSSFHVHLCFLSLLDDLQLAGTYSWGSACLATLYHYLNFGSTVESKDLGGMFVLLQVWGWECFPFLAPTRNGKWVIRRDSPLSGRANNIVNITDLDILVYPADDPYLYWYERITLRFVSKMGAATNTTMQLFERLSMSYLPAEAVQAMAQKEVECLKFQEKLFQKIAHEHKIRDPKVEEELDEDYDHMDSHLQAEEGISTVGGGETISECRSILKRKRMVESQDGDSLGQVTQLTETIIQFDETQEDEGGKEEGEEVDMEGGGHVTPDGLRRTARVSRPLRCGTEGHLHKKHGDTNHEKVVDATRGRGRLPTTVMKITYAYPTLSFPHTMYTYVGVEVVDDNGVNIIFDVADGISGYSPTLYTEVVDDNIFRQEVGGS</sequence>
<dbReference type="OrthoDB" id="977396at2759"/>
<comment type="caution">
    <text evidence="3">The sequence shown here is derived from an EMBL/GenBank/DDBJ whole genome shotgun (WGS) entry which is preliminary data.</text>
</comment>